<feature type="region of interest" description="Disordered" evidence="7">
    <location>
        <begin position="628"/>
        <end position="651"/>
    </location>
</feature>
<gene>
    <name evidence="10" type="ORF">ACFSOX_13325</name>
</gene>
<reference evidence="11" key="1">
    <citation type="journal article" date="2019" name="Int. J. Syst. Evol. Microbiol.">
        <title>The Global Catalogue of Microorganisms (GCM) 10K type strain sequencing project: providing services to taxonomists for standard genome sequencing and annotation.</title>
        <authorList>
            <consortium name="The Broad Institute Genomics Platform"/>
            <consortium name="The Broad Institute Genome Sequencing Center for Infectious Disease"/>
            <person name="Wu L."/>
            <person name="Ma J."/>
        </authorList>
    </citation>
    <scope>NUCLEOTIDE SEQUENCE [LARGE SCALE GENOMIC DNA]</scope>
    <source>
        <strain evidence="11">CGMCC 1.6774</strain>
    </source>
</reference>
<dbReference type="EMBL" id="JBHUIW010000014">
    <property type="protein sequence ID" value="MFD2183134.1"/>
    <property type="molecule type" value="Genomic_DNA"/>
</dbReference>
<comment type="subcellular location">
    <subcellularLocation>
        <location evidence="1">Cell membrane</location>
        <topology evidence="1">Multi-pass membrane protein</topology>
    </subcellularLocation>
</comment>
<dbReference type="PANTHER" id="PTHR32309:SF13">
    <property type="entry name" value="FERRIC ENTEROBACTIN TRANSPORT PROTEIN FEPE"/>
    <property type="match status" value="1"/>
</dbReference>
<dbReference type="Pfam" id="PF02706">
    <property type="entry name" value="Wzz"/>
    <property type="match status" value="1"/>
</dbReference>
<name>A0ABW5AJQ5_9BRAD</name>
<feature type="compositionally biased region" description="Low complexity" evidence="7">
    <location>
        <begin position="479"/>
        <end position="491"/>
    </location>
</feature>
<feature type="compositionally biased region" description="Polar residues" evidence="7">
    <location>
        <begin position="630"/>
        <end position="646"/>
    </location>
</feature>
<dbReference type="PANTHER" id="PTHR32309">
    <property type="entry name" value="TYROSINE-PROTEIN KINASE"/>
    <property type="match status" value="1"/>
</dbReference>
<feature type="coiled-coil region" evidence="6">
    <location>
        <begin position="324"/>
        <end position="404"/>
    </location>
</feature>
<dbReference type="InterPro" id="IPR050445">
    <property type="entry name" value="Bact_polysacc_biosynth/exp"/>
</dbReference>
<evidence type="ECO:0000256" key="1">
    <source>
        <dbReference type="ARBA" id="ARBA00004651"/>
    </source>
</evidence>
<feature type="transmembrane region" description="Helical" evidence="8">
    <location>
        <begin position="30"/>
        <end position="50"/>
    </location>
</feature>
<protein>
    <submittedName>
        <fullName evidence="10">Exopolysaccharide transport family protein</fullName>
    </submittedName>
</protein>
<dbReference type="SUPFAM" id="SSF52540">
    <property type="entry name" value="P-loop containing nucleoside triphosphate hydrolases"/>
    <property type="match status" value="1"/>
</dbReference>
<evidence type="ECO:0000313" key="10">
    <source>
        <dbReference type="EMBL" id="MFD2183134.1"/>
    </source>
</evidence>
<keyword evidence="3 8" id="KW-0812">Transmembrane</keyword>
<feature type="region of interest" description="Disordered" evidence="7">
    <location>
        <begin position="537"/>
        <end position="594"/>
    </location>
</feature>
<accession>A0ABW5AJQ5</accession>
<keyword evidence="6" id="KW-0175">Coiled coil</keyword>
<dbReference type="RefSeq" id="WP_378478297.1">
    <property type="nucleotide sequence ID" value="NZ_JBHUIW010000014.1"/>
</dbReference>
<sequence length="875" mass="93342">MSFGSDPEAVGTRGELDMRAIGRALLRRKWLIVVPTLIAALVATGIVNVLTPRYKSETRILYEGRENVFLRPEADRNSFDRSAADQETMTSQVQLVLSRDLATQVIAELDLAKRPEFDPTIDGLSLVKRVLVALGVSRDPYRMTPEERVLDAWYERLTAYAVDKSRVITVEFQSFDPALAARVANAIAQTYLKLQQGNKQEDMQAASRWLSGEIDRLRREVAEAEARVESFRTNSNLFVGTNNTTLSNQQLGEFNTQLGAARARKADLETRARLLRDMLRRGDAIEASEIVNSEFIRRLSEQRVALRAQLAEQYSTLLDNHPRIKELKAQISDYDRQIRSEAEKLVRSLENDAREAAERVTKLTAELDGLKRQAATSNEDDVRLRALERDAKSKRDLLESYLGKYREASARESIGSAPADARVISRAIVSNTPFFPKKMPIVLVTTLATFLVAAGLVTAGELIRAASPAPAGLPRHEPASSSYREASAYREPAPYRDAPPVAPAAAVAPPVPTPRLEEPPRPGRRLFGRTLWAERAPPAIPSLPSEPPPSADAASGTPETDDPAASARALEPPGFADPTPHVADAPAAAPGGDVPRYAVAEQPAADMPRRAEQGPVADDDLASVRAGQSLAGQSDARQANSGQANRGQGFAAPNLAAPDLAAPDLAAPDGPTNAATVTLSSVDELAGRLRDGAIGRQVAIFGTAPDGRTTQAAAAVARLLAREALVVLVRLGAEPAGSAAAAIGGDGPGVTDMIRGEATFGEIIARDKVSRAHIVPRGRGEADTAALLASLRFVTMIDALARTYDHVIIDAGAFDVIAADQMAELAPGGVLVVPDPTDPIAGVAHARLAAAGYGDSLIVLAGAPLLAPTPQPEAA</sequence>
<dbReference type="Gene3D" id="3.40.50.300">
    <property type="entry name" value="P-loop containing nucleotide triphosphate hydrolases"/>
    <property type="match status" value="1"/>
</dbReference>
<dbReference type="InterPro" id="IPR003856">
    <property type="entry name" value="LPS_length_determ_N"/>
</dbReference>
<dbReference type="Proteomes" id="UP001597314">
    <property type="component" value="Unassembled WGS sequence"/>
</dbReference>
<evidence type="ECO:0000256" key="2">
    <source>
        <dbReference type="ARBA" id="ARBA00022475"/>
    </source>
</evidence>
<proteinExistence type="predicted"/>
<evidence type="ECO:0000256" key="7">
    <source>
        <dbReference type="SAM" id="MobiDB-lite"/>
    </source>
</evidence>
<evidence type="ECO:0000256" key="5">
    <source>
        <dbReference type="ARBA" id="ARBA00023136"/>
    </source>
</evidence>
<comment type="caution">
    <text evidence="10">The sequence shown here is derived from an EMBL/GenBank/DDBJ whole genome shotgun (WGS) entry which is preliminary data.</text>
</comment>
<keyword evidence="4 8" id="KW-1133">Transmembrane helix</keyword>
<keyword evidence="5 8" id="KW-0472">Membrane</keyword>
<dbReference type="InterPro" id="IPR027417">
    <property type="entry name" value="P-loop_NTPase"/>
</dbReference>
<evidence type="ECO:0000256" key="3">
    <source>
        <dbReference type="ARBA" id="ARBA00022692"/>
    </source>
</evidence>
<evidence type="ECO:0000256" key="4">
    <source>
        <dbReference type="ARBA" id="ARBA00022989"/>
    </source>
</evidence>
<keyword evidence="2" id="KW-1003">Cell membrane</keyword>
<keyword evidence="11" id="KW-1185">Reference proteome</keyword>
<evidence type="ECO:0000256" key="8">
    <source>
        <dbReference type="SAM" id="Phobius"/>
    </source>
</evidence>
<organism evidence="10 11">
    <name type="scientific">Rhodoplanes azumiensis</name>
    <dbReference type="NCBI Taxonomy" id="1897628"/>
    <lineage>
        <taxon>Bacteria</taxon>
        <taxon>Pseudomonadati</taxon>
        <taxon>Pseudomonadota</taxon>
        <taxon>Alphaproteobacteria</taxon>
        <taxon>Hyphomicrobiales</taxon>
        <taxon>Nitrobacteraceae</taxon>
        <taxon>Rhodoplanes</taxon>
    </lineage>
</organism>
<feature type="domain" description="Polysaccharide chain length determinant N-terminal" evidence="9">
    <location>
        <begin position="15"/>
        <end position="109"/>
    </location>
</feature>
<feature type="compositionally biased region" description="Pro residues" evidence="7">
    <location>
        <begin position="538"/>
        <end position="550"/>
    </location>
</feature>
<evidence type="ECO:0000313" key="11">
    <source>
        <dbReference type="Proteomes" id="UP001597314"/>
    </source>
</evidence>
<feature type="region of interest" description="Disordered" evidence="7">
    <location>
        <begin position="468"/>
        <end position="524"/>
    </location>
</feature>
<feature type="coiled-coil region" evidence="6">
    <location>
        <begin position="207"/>
        <end position="234"/>
    </location>
</feature>
<evidence type="ECO:0000256" key="6">
    <source>
        <dbReference type="SAM" id="Coils"/>
    </source>
</evidence>
<feature type="compositionally biased region" description="Low complexity" evidence="7">
    <location>
        <begin position="576"/>
        <end position="594"/>
    </location>
</feature>
<evidence type="ECO:0000259" key="9">
    <source>
        <dbReference type="Pfam" id="PF02706"/>
    </source>
</evidence>